<organism evidence="3">
    <name type="scientific">Xanthomonas euvesicatoria pv. vesicatoria (strain 85-10)</name>
    <name type="common">Xanthomonas campestris pv. vesicatoria</name>
    <dbReference type="NCBI Taxonomy" id="316273"/>
    <lineage>
        <taxon>Bacteria</taxon>
        <taxon>Pseudomonadati</taxon>
        <taxon>Pseudomonadota</taxon>
        <taxon>Gammaproteobacteria</taxon>
        <taxon>Lysobacterales</taxon>
        <taxon>Lysobacteraceae</taxon>
        <taxon>Xanthomonas</taxon>
    </lineage>
</organism>
<sequence>MRQGVDAAVNAGVGRTARLRQSRRACRHLAVLQRHLMLDSPRMPPWPHNRRPVPTTDVAMRKTYQLNLEGKNRDRLLESSKHDIRKYIRRERRKELPAGADYWDFEMRFGVDEASAVALPPAELIRSINALVADGGEQFFVEILRKPGKRTPRAQSDHAFGDGELDFEQD</sequence>
<dbReference type="Pfam" id="PF19669">
    <property type="entry name" value="DUF6172"/>
    <property type="match status" value="1"/>
</dbReference>
<evidence type="ECO:0000313" key="2">
    <source>
        <dbReference type="EMBL" id="CAJ22099.1"/>
    </source>
</evidence>
<name>Q3BYG4_XANE5</name>
<dbReference type="STRING" id="456327.BJD11_20530"/>
<dbReference type="Proteomes" id="UP000007069">
    <property type="component" value="Chromosome"/>
</dbReference>
<dbReference type="eggNOG" id="ENOG5032RT7">
    <property type="taxonomic scope" value="Bacteria"/>
</dbReference>
<proteinExistence type="predicted"/>
<accession>Q3BYG4</accession>
<dbReference type="KEGG" id="xcv:XCV0468"/>
<reference evidence="2 3" key="1">
    <citation type="journal article" date="2005" name="J. Bacteriol.">
        <title>Insights into genome plasticity and pathogenicity of the plant pathogenic Bacterium Xanthomonas campestris pv. vesicatoria revealed by the complete genome sequence.</title>
        <authorList>
            <person name="Thieme F."/>
            <person name="Koebnik R."/>
            <person name="Bekel T."/>
            <person name="Berger C."/>
            <person name="Boch J."/>
            <person name="Buettner D."/>
            <person name="Caldana C."/>
            <person name="Gaigalat L."/>
            <person name="Goesmann A."/>
            <person name="Kay S."/>
            <person name="Kirchner O."/>
            <person name="Lanz C."/>
            <person name="Linke B."/>
            <person name="McHardy A.C."/>
            <person name="Meyer F."/>
            <person name="Mittenhuber G."/>
            <person name="Nies D.H."/>
            <person name="Niesbach-Kloesgen U."/>
            <person name="Patschkowski T."/>
            <person name="Rueckert C."/>
            <person name="Rupp O."/>
            <person name="Schneicker S."/>
            <person name="Schuster S.C."/>
            <person name="Vorhoelter F.J."/>
            <person name="Weber E."/>
            <person name="Puehler A."/>
            <person name="Bonas U."/>
            <person name="Bartels D."/>
            <person name="Kaiser O."/>
        </authorList>
    </citation>
    <scope>NUCLEOTIDE SEQUENCE [LARGE SCALE GENOMIC DNA]</scope>
    <source>
        <strain evidence="2 3">85-10</strain>
    </source>
</reference>
<protein>
    <submittedName>
        <fullName evidence="2">Uncharacterized protein</fullName>
    </submittedName>
</protein>
<evidence type="ECO:0000313" key="3">
    <source>
        <dbReference type="Proteomes" id="UP000007069"/>
    </source>
</evidence>
<dbReference type="HOGENOM" id="CLU_136846_0_0_6"/>
<evidence type="ECO:0000256" key="1">
    <source>
        <dbReference type="SAM" id="MobiDB-lite"/>
    </source>
</evidence>
<feature type="region of interest" description="Disordered" evidence="1">
    <location>
        <begin position="148"/>
        <end position="170"/>
    </location>
</feature>
<dbReference type="AlphaFoldDB" id="Q3BYG4"/>
<dbReference type="InterPro" id="IPR046170">
    <property type="entry name" value="DUF6172"/>
</dbReference>
<gene>
    <name evidence="2" type="ordered locus">XCV0468</name>
</gene>
<dbReference type="EMBL" id="AM039952">
    <property type="protein sequence ID" value="CAJ22099.1"/>
    <property type="molecule type" value="Genomic_DNA"/>
</dbReference>